<evidence type="ECO:0000313" key="1">
    <source>
        <dbReference type="EMBL" id="KAG5572840.1"/>
    </source>
</evidence>
<evidence type="ECO:0000313" key="2">
    <source>
        <dbReference type="Proteomes" id="UP000824120"/>
    </source>
</evidence>
<gene>
    <name evidence="1" type="ORF">H5410_062606</name>
</gene>
<accession>A0A9J5WCU4</accession>
<proteinExistence type="predicted"/>
<dbReference type="EMBL" id="JACXVP010000012">
    <property type="protein sequence ID" value="KAG5572840.1"/>
    <property type="molecule type" value="Genomic_DNA"/>
</dbReference>
<keyword evidence="2" id="KW-1185">Reference proteome</keyword>
<protein>
    <submittedName>
        <fullName evidence="1">Uncharacterized protein</fullName>
    </submittedName>
</protein>
<sequence length="59" mass="7188">MKLCVVGKSEERLRAKIREWERVLAIKNSHLQKMHVVEGRMLRWIYDHTRRDNITNDDI</sequence>
<name>A0A9J5WCU4_SOLCO</name>
<dbReference type="AlphaFoldDB" id="A0A9J5WCU4"/>
<organism evidence="1 2">
    <name type="scientific">Solanum commersonii</name>
    <name type="common">Commerson's wild potato</name>
    <name type="synonym">Commerson's nightshade</name>
    <dbReference type="NCBI Taxonomy" id="4109"/>
    <lineage>
        <taxon>Eukaryota</taxon>
        <taxon>Viridiplantae</taxon>
        <taxon>Streptophyta</taxon>
        <taxon>Embryophyta</taxon>
        <taxon>Tracheophyta</taxon>
        <taxon>Spermatophyta</taxon>
        <taxon>Magnoliopsida</taxon>
        <taxon>eudicotyledons</taxon>
        <taxon>Gunneridae</taxon>
        <taxon>Pentapetalae</taxon>
        <taxon>asterids</taxon>
        <taxon>lamiids</taxon>
        <taxon>Solanales</taxon>
        <taxon>Solanaceae</taxon>
        <taxon>Solanoideae</taxon>
        <taxon>Solaneae</taxon>
        <taxon>Solanum</taxon>
    </lineage>
</organism>
<comment type="caution">
    <text evidence="1">The sequence shown here is derived from an EMBL/GenBank/DDBJ whole genome shotgun (WGS) entry which is preliminary data.</text>
</comment>
<reference evidence="1 2" key="1">
    <citation type="submission" date="2020-09" db="EMBL/GenBank/DDBJ databases">
        <title>De no assembly of potato wild relative species, Solanum commersonii.</title>
        <authorList>
            <person name="Cho K."/>
        </authorList>
    </citation>
    <scope>NUCLEOTIDE SEQUENCE [LARGE SCALE GENOMIC DNA]</scope>
    <source>
        <strain evidence="1">LZ3.2</strain>
        <tissue evidence="1">Leaf</tissue>
    </source>
</reference>
<dbReference type="Proteomes" id="UP000824120">
    <property type="component" value="Chromosome 12"/>
</dbReference>